<feature type="coiled-coil region" evidence="1">
    <location>
        <begin position="129"/>
        <end position="303"/>
    </location>
</feature>
<keyword evidence="4" id="KW-1185">Reference proteome</keyword>
<dbReference type="EMBL" id="JAGTXO010000007">
    <property type="protein sequence ID" value="KAG8466656.1"/>
    <property type="molecule type" value="Genomic_DNA"/>
</dbReference>
<comment type="caution">
    <text evidence="3">The sequence shown here is derived from an EMBL/GenBank/DDBJ whole genome shotgun (WGS) entry which is preliminary data.</text>
</comment>
<accession>A0A8J6CD08</accession>
<dbReference type="OMA" id="REYHRIT"/>
<proteinExistence type="predicted"/>
<evidence type="ECO:0000313" key="4">
    <source>
        <dbReference type="Proteomes" id="UP000751190"/>
    </source>
</evidence>
<gene>
    <name evidence="3" type="ORF">KFE25_008035</name>
</gene>
<evidence type="ECO:0000313" key="3">
    <source>
        <dbReference type="EMBL" id="KAG8466656.1"/>
    </source>
</evidence>
<protein>
    <submittedName>
        <fullName evidence="3">Uncharacterized protein</fullName>
    </submittedName>
</protein>
<dbReference type="Proteomes" id="UP000751190">
    <property type="component" value="Unassembled WGS sequence"/>
</dbReference>
<dbReference type="OrthoDB" id="10664444at2759"/>
<feature type="region of interest" description="Disordered" evidence="2">
    <location>
        <begin position="433"/>
        <end position="456"/>
    </location>
</feature>
<dbReference type="AlphaFoldDB" id="A0A8J6CD08"/>
<evidence type="ECO:0000256" key="1">
    <source>
        <dbReference type="SAM" id="Coils"/>
    </source>
</evidence>
<evidence type="ECO:0000256" key="2">
    <source>
        <dbReference type="SAM" id="MobiDB-lite"/>
    </source>
</evidence>
<sequence length="556" mass="58639">MASGGGEPWTLALDKLHGPAATLYSAQRRMSSLGGVVPPFDRYVPLSAHLARGSERQAGGTCAHPSGDAPPVPAPLAHQLARSTDGMRDAVRSVERARLDVRREEAAVRELHVAIRDRQAQAREYHRITAELLRALDEARAERQDAAQLLSAAESEAAHAHARAAQVEAELDALSAERQAALDATHELQLRAAQLREAENDRASAITRARAAAQQARVDLDRADEEAAALRQRIDVEQRAADADEDEAARAQTRAAVGHSATRELREQVERLRERREVAARTRRDADEAAARTEAEAVRLRADASTLAHEMREHGAAERGGAAGAAGAVLVRSAWRAIDDALDGAEQLGVQLVDATLGAARAADEARADRPAADAYAASRARALGALSAACAAIDGASVQLEAEQLFVQRAAERLCELRARAEAATLALRAPTPHNASHKARAATPAAQSHAKAAPRRGALMPMGELGANARAATPAPPVATKQPSAHHGAVGVLPASRRASGAHERTVRPLALEDAALHSPESAATGAAARRVAPDDLAPAASPFRHIMATVLRN</sequence>
<reference evidence="3" key="1">
    <citation type="submission" date="2021-05" db="EMBL/GenBank/DDBJ databases">
        <title>The genome of the haptophyte Pavlova lutheri (Diacronema luteri, Pavlovales) - a model for lipid biosynthesis in eukaryotic algae.</title>
        <authorList>
            <person name="Hulatt C.J."/>
            <person name="Posewitz M.C."/>
        </authorList>
    </citation>
    <scope>NUCLEOTIDE SEQUENCE</scope>
    <source>
        <strain evidence="3">NIVA-4/92</strain>
    </source>
</reference>
<keyword evidence="1" id="KW-0175">Coiled coil</keyword>
<name>A0A8J6CD08_DIALT</name>
<organism evidence="3 4">
    <name type="scientific">Diacronema lutheri</name>
    <name type="common">Unicellular marine alga</name>
    <name type="synonym">Monochrysis lutheri</name>
    <dbReference type="NCBI Taxonomy" id="2081491"/>
    <lineage>
        <taxon>Eukaryota</taxon>
        <taxon>Haptista</taxon>
        <taxon>Haptophyta</taxon>
        <taxon>Pavlovophyceae</taxon>
        <taxon>Pavlovales</taxon>
        <taxon>Pavlovaceae</taxon>
        <taxon>Diacronema</taxon>
    </lineage>
</organism>